<dbReference type="Gene3D" id="3.40.50.2000">
    <property type="entry name" value="Glycogen Phosphorylase B"/>
    <property type="match status" value="1"/>
</dbReference>
<dbReference type="Proteomes" id="UP000255207">
    <property type="component" value="Unassembled WGS sequence"/>
</dbReference>
<sequence>MRLAFVTSLIPVAKPDTGFEIANAAILDALRAVGHGVTAFGFLRPGEAPAEPAEAVVVDAVDIENAAVSAKRKLQWLASALAHGLPIASAKLLMAGRGRFVEAIRARGPFDALILNSVMLPGAFPELTTLGPCILVEHNIEHVSAQQNAAHTSNPAMRWLFAREARLLEKIERRLWREARFIWTLAEEDRAALGPDYQAKSAALPLVSGAQPDAAAAPAEAATAYDIGLIGTWTWAPNFIGLDWFLREVCPLLPADITVAVAGRLPGEMPAVSAQVKLVGRVPDADAFLRSCRVLALSSRAGTGVQLKTIEAMQLGWPAVATSLSCRGFSAMPANFTLADSPAGFAAALVERVRASRAGADQRIDGAAFMASQRTALAAALARGLEAAAR</sequence>
<dbReference type="SUPFAM" id="SSF53756">
    <property type="entry name" value="UDP-Glycosyltransferase/glycogen phosphorylase"/>
    <property type="match status" value="1"/>
</dbReference>
<reference evidence="2" key="1">
    <citation type="submission" date="2018-07" db="EMBL/GenBank/DDBJ databases">
        <authorList>
            <person name="Safronova V.I."/>
            <person name="Chirak E.R."/>
            <person name="Sazanova A.L."/>
        </authorList>
    </citation>
    <scope>NUCLEOTIDE SEQUENCE [LARGE SCALE GENOMIC DNA]</scope>
    <source>
        <strain evidence="2">RCAM04685</strain>
    </source>
</reference>
<dbReference type="AlphaFoldDB" id="A0A370L9V3"/>
<accession>A0A370L9V3</accession>
<dbReference type="Pfam" id="PF13692">
    <property type="entry name" value="Glyco_trans_1_4"/>
    <property type="match status" value="1"/>
</dbReference>
<name>A0A370L9V3_9HYPH</name>
<keyword evidence="1" id="KW-0808">Transferase</keyword>
<proteinExistence type="predicted"/>
<protein>
    <submittedName>
        <fullName evidence="1">Glycosyltransferase</fullName>
    </submittedName>
</protein>
<gene>
    <name evidence="1" type="ORF">DWE98_07825</name>
</gene>
<dbReference type="RefSeq" id="WP_114828636.1">
    <property type="nucleotide sequence ID" value="NZ_QQTO01000001.1"/>
</dbReference>
<organism evidence="1 2">
    <name type="scientific">Bosea caraganae</name>
    <dbReference type="NCBI Taxonomy" id="2763117"/>
    <lineage>
        <taxon>Bacteria</taxon>
        <taxon>Pseudomonadati</taxon>
        <taxon>Pseudomonadota</taxon>
        <taxon>Alphaproteobacteria</taxon>
        <taxon>Hyphomicrobiales</taxon>
        <taxon>Boseaceae</taxon>
        <taxon>Bosea</taxon>
    </lineage>
</organism>
<evidence type="ECO:0000313" key="1">
    <source>
        <dbReference type="EMBL" id="RDJ26752.1"/>
    </source>
</evidence>
<dbReference type="GO" id="GO:0016740">
    <property type="term" value="F:transferase activity"/>
    <property type="evidence" value="ECO:0007669"/>
    <property type="project" value="UniProtKB-KW"/>
</dbReference>
<evidence type="ECO:0000313" key="2">
    <source>
        <dbReference type="Proteomes" id="UP000255207"/>
    </source>
</evidence>
<dbReference type="EMBL" id="QQTP01000003">
    <property type="protein sequence ID" value="RDJ26752.1"/>
    <property type="molecule type" value="Genomic_DNA"/>
</dbReference>
<comment type="caution">
    <text evidence="1">The sequence shown here is derived from an EMBL/GenBank/DDBJ whole genome shotgun (WGS) entry which is preliminary data.</text>
</comment>
<dbReference type="OrthoDB" id="8432722at2"/>
<keyword evidence="2" id="KW-1185">Reference proteome</keyword>